<dbReference type="Gene3D" id="1.10.3020.10">
    <property type="entry name" value="alpha-amino acid ester hydrolase ( Helical cap domain)"/>
    <property type="match status" value="1"/>
</dbReference>
<dbReference type="Gene3D" id="3.40.50.1820">
    <property type="entry name" value="alpha/beta hydrolase"/>
    <property type="match status" value="1"/>
</dbReference>
<proteinExistence type="predicted"/>
<dbReference type="Proteomes" id="UP001596118">
    <property type="component" value="Unassembled WGS sequence"/>
</dbReference>
<dbReference type="SUPFAM" id="SSF53474">
    <property type="entry name" value="alpha/beta-Hydrolases"/>
    <property type="match status" value="1"/>
</dbReference>
<dbReference type="InterPro" id="IPR013736">
    <property type="entry name" value="Xaa-Pro_dipept_C"/>
</dbReference>
<feature type="region of interest" description="Disordered" evidence="2">
    <location>
        <begin position="535"/>
        <end position="557"/>
    </location>
</feature>
<keyword evidence="1 4" id="KW-0378">Hydrolase</keyword>
<dbReference type="EMBL" id="JBHSKY010000016">
    <property type="protein sequence ID" value="MFC5279874.1"/>
    <property type="molecule type" value="Genomic_DNA"/>
</dbReference>
<dbReference type="GO" id="GO:0016787">
    <property type="term" value="F:hydrolase activity"/>
    <property type="evidence" value="ECO:0007669"/>
    <property type="project" value="UniProtKB-KW"/>
</dbReference>
<feature type="region of interest" description="Disordered" evidence="2">
    <location>
        <begin position="343"/>
        <end position="368"/>
    </location>
</feature>
<comment type="caution">
    <text evidence="4">The sequence shown here is derived from an EMBL/GenBank/DDBJ whole genome shotgun (WGS) entry which is preliminary data.</text>
</comment>
<dbReference type="Pfam" id="PF02129">
    <property type="entry name" value="Peptidase_S15"/>
    <property type="match status" value="1"/>
</dbReference>
<dbReference type="RefSeq" id="WP_256412417.1">
    <property type="nucleotide sequence ID" value="NZ_JANHDM010000010.1"/>
</dbReference>
<dbReference type="InterPro" id="IPR050585">
    <property type="entry name" value="Xaa-Pro_dipeptidyl-ppase/CocE"/>
</dbReference>
<gene>
    <name evidence="4" type="ORF">ACFPM1_14050</name>
</gene>
<dbReference type="SMART" id="SM00939">
    <property type="entry name" value="PepX_C"/>
    <property type="match status" value="1"/>
</dbReference>
<evidence type="ECO:0000313" key="4">
    <source>
        <dbReference type="EMBL" id="MFC5279874.1"/>
    </source>
</evidence>
<dbReference type="Pfam" id="PF08530">
    <property type="entry name" value="PepX_C"/>
    <property type="match status" value="1"/>
</dbReference>
<protein>
    <submittedName>
        <fullName evidence="4">CocE/NonD family hydrolase</fullName>
    </submittedName>
</protein>
<dbReference type="Gene3D" id="2.60.120.260">
    <property type="entry name" value="Galactose-binding domain-like"/>
    <property type="match status" value="1"/>
</dbReference>
<dbReference type="InterPro" id="IPR008979">
    <property type="entry name" value="Galactose-bd-like_sf"/>
</dbReference>
<evidence type="ECO:0000256" key="1">
    <source>
        <dbReference type="ARBA" id="ARBA00022801"/>
    </source>
</evidence>
<keyword evidence="5" id="KW-1185">Reference proteome</keyword>
<dbReference type="InterPro" id="IPR029058">
    <property type="entry name" value="AB_hydrolase_fold"/>
</dbReference>
<evidence type="ECO:0000256" key="2">
    <source>
        <dbReference type="SAM" id="MobiDB-lite"/>
    </source>
</evidence>
<dbReference type="PANTHER" id="PTHR43056:SF10">
    <property type="entry name" value="COCE_NOND FAMILY, PUTATIVE (AFU_ORTHOLOGUE AFUA_7G00600)-RELATED"/>
    <property type="match status" value="1"/>
</dbReference>
<feature type="domain" description="Xaa-Pro dipeptidyl-peptidase C-terminal" evidence="3">
    <location>
        <begin position="285"/>
        <end position="548"/>
    </location>
</feature>
<sequence>MTGEIARHEGIRIPIGDETVAATRYEPVDDPGPSPALLTYVPYPQQDSITYGAYDPLNRYLAARGYEVVVADMVGTGGSTGFIEEPFTRREGREPAAIVDWLADRPWTTGRVGMFGKSYGGITALDAAAQRPDALEAIVPIHTPFEGVRNAYTYGGLFEFLTIGMDWLTLMQALDAKPPSDPAGDPASLDAWLARLDRLDDRDPWLFQFLDAGPDGTYWADKTIPVERIDVPVLAVDGWRDPYTTDTLRYVDRIDAPTRVLLGPWRHRMPHRGRESAIDFRRQVADWFDRFLRGEPTGALDHPSYRIWTERDGGGTTAGRWRGLDAWPTLGGSGDRVAFDLAPNGLAAPAGDGSSPESDGAGRASDATEGIDPAEAAFAEPAAFVCEPDPTVGLASVDPYGAAIAPPITNDDDARTLTFDGEPLARPVELTGSGEVSLRVESPVPDPTIVVRLVDVDPRGRGRTVTRGAVRGDFRDGLDSRDPLPTGEEVAVAVALEPTSHLFEAGHRIRVAVGSACFPEVASLSRSSDVTTAPLTVRSSPAAPSRLRFPGRRHDTVDPTFADAVRMAGPDEGSIPAHAERATGSTEWETSRAHVAGRVRAVKSSEKRVDLPHGTFRSASTHEATVDADAPASIAARNEHRLTVENDLGEFVVEATNRIAEDECRVRTTVAHDGTTLYEGEWTR</sequence>
<accession>A0ABD5R4S5</accession>
<evidence type="ECO:0000313" key="5">
    <source>
        <dbReference type="Proteomes" id="UP001596118"/>
    </source>
</evidence>
<dbReference type="AlphaFoldDB" id="A0ABD5R4S5"/>
<dbReference type="SUPFAM" id="SSF49785">
    <property type="entry name" value="Galactose-binding domain-like"/>
    <property type="match status" value="1"/>
</dbReference>
<dbReference type="InterPro" id="IPR005674">
    <property type="entry name" value="CocE/Ser_esterase"/>
</dbReference>
<dbReference type="InterPro" id="IPR000383">
    <property type="entry name" value="Xaa-Pro-like_dom"/>
</dbReference>
<dbReference type="PANTHER" id="PTHR43056">
    <property type="entry name" value="PEPTIDASE S9 PROLYL OLIGOPEPTIDASE"/>
    <property type="match status" value="1"/>
</dbReference>
<evidence type="ECO:0000259" key="3">
    <source>
        <dbReference type="SMART" id="SM00939"/>
    </source>
</evidence>
<reference evidence="4 5" key="1">
    <citation type="journal article" date="2019" name="Int. J. Syst. Evol. Microbiol.">
        <title>The Global Catalogue of Microorganisms (GCM) 10K type strain sequencing project: providing services to taxonomists for standard genome sequencing and annotation.</title>
        <authorList>
            <consortium name="The Broad Institute Genomics Platform"/>
            <consortium name="The Broad Institute Genome Sequencing Center for Infectious Disease"/>
            <person name="Wu L."/>
            <person name="Ma J."/>
        </authorList>
    </citation>
    <scope>NUCLEOTIDE SEQUENCE [LARGE SCALE GENOMIC DNA]</scope>
    <source>
        <strain evidence="4 5">CGMCC 1.12124</strain>
    </source>
</reference>
<dbReference type="NCBIfam" id="TIGR00976">
    <property type="entry name" value="CocE_NonD"/>
    <property type="match status" value="1"/>
</dbReference>
<name>A0ABD5R4S5_9EURY</name>
<organism evidence="4 5">
    <name type="scientific">Halorubrum rubrum</name>
    <dbReference type="NCBI Taxonomy" id="1126240"/>
    <lineage>
        <taxon>Archaea</taxon>
        <taxon>Methanobacteriati</taxon>
        <taxon>Methanobacteriota</taxon>
        <taxon>Stenosarchaea group</taxon>
        <taxon>Halobacteria</taxon>
        <taxon>Halobacteriales</taxon>
        <taxon>Haloferacaceae</taxon>
        <taxon>Halorubrum</taxon>
    </lineage>
</organism>